<dbReference type="eggNOG" id="COG0510">
    <property type="taxonomic scope" value="Bacteria"/>
</dbReference>
<organism evidence="2 3">
    <name type="scientific">Streptomyces venezuelae (strain ATCC 10712 / CBS 650.69 / DSM 40230 / JCM 4526 / NBRC 13096 / PD 04745)</name>
    <dbReference type="NCBI Taxonomy" id="953739"/>
    <lineage>
        <taxon>Bacteria</taxon>
        <taxon>Bacillati</taxon>
        <taxon>Actinomycetota</taxon>
        <taxon>Actinomycetes</taxon>
        <taxon>Kitasatosporales</taxon>
        <taxon>Streptomycetaceae</taxon>
        <taxon>Streptomyces</taxon>
    </lineage>
</organism>
<accession>F2R391</accession>
<sequence>MYGAFALTCETTDTLIGMPNRVPFNEALRSRVGTPKQAELLDSSPRSRVWRVRLADGHLVIVKQITDGGDVAADADTRFAREVAGLRLAGRASRPAVAPAVLATDPSSRVMVLEHLNDLGRTDDWMPGYAESLARLHALTGPADAGALPGSSGPTASDAESFLALAGALDVPVPPAVPDELAGLLDRLDPTPHHALLHGDPCPGNDLRSADGVRFVDFERASLGNGLIELAYFRIGFPTCWCAMSVTAAPLAEVEDVYRATWRGLTGKDVPGDLADACAGWLIQGDALVERAHRGTADQLARVPAEDFTWGNASARERLVHRLSVVADMTRDHDHLHAVGHLSSTMANRLLENWPKLRPLPTPDTRPWY</sequence>
<evidence type="ECO:0000259" key="1">
    <source>
        <dbReference type="Pfam" id="PF01636"/>
    </source>
</evidence>
<dbReference type="PATRIC" id="fig|953739.5.peg.3066"/>
<dbReference type="STRING" id="953739.SVEN_0049"/>
<dbReference type="EMBL" id="FR845719">
    <property type="protein sequence ID" value="CCA53337.1"/>
    <property type="molecule type" value="Genomic_DNA"/>
</dbReference>
<evidence type="ECO:0000313" key="2">
    <source>
        <dbReference type="EMBL" id="CCA53337.1"/>
    </source>
</evidence>
<gene>
    <name evidence="2" type="ordered locus">SVEN_0049</name>
</gene>
<dbReference type="KEGG" id="sve:SVEN_0049"/>
<evidence type="ECO:0000313" key="3">
    <source>
        <dbReference type="Proteomes" id="UP000006854"/>
    </source>
</evidence>
<dbReference type="Proteomes" id="UP000006854">
    <property type="component" value="Chromosome"/>
</dbReference>
<dbReference type="Gene3D" id="3.90.1200.10">
    <property type="match status" value="1"/>
</dbReference>
<protein>
    <recommendedName>
        <fullName evidence="1">Aminoglycoside phosphotransferase domain-containing protein</fullName>
    </recommendedName>
</protein>
<dbReference type="AlphaFoldDB" id="F2R391"/>
<keyword evidence="3" id="KW-1185">Reference proteome</keyword>
<dbReference type="SUPFAM" id="SSF56112">
    <property type="entry name" value="Protein kinase-like (PK-like)"/>
    <property type="match status" value="1"/>
</dbReference>
<dbReference type="Pfam" id="PF01636">
    <property type="entry name" value="APH"/>
    <property type="match status" value="1"/>
</dbReference>
<feature type="domain" description="Aminoglycoside phosphotransferase" evidence="1">
    <location>
        <begin position="49"/>
        <end position="234"/>
    </location>
</feature>
<dbReference type="HOGENOM" id="CLU_803889_0_0_11"/>
<reference evidence="2 3" key="1">
    <citation type="journal article" date="2011" name="BMC Genomics">
        <title>Genome-wide analysis of the role of GlnR in Streptomyces venezuelae provides new insights into global nitrogen regulation in actinomycetes.</title>
        <authorList>
            <person name="Pullan S.T."/>
            <person name="Bibb M.J."/>
            <person name="Merrick M."/>
        </authorList>
    </citation>
    <scope>NUCLEOTIDE SEQUENCE [LARGE SCALE GENOMIC DNA]</scope>
    <source>
        <strain evidence="2">ATCC 10712</strain>
    </source>
</reference>
<proteinExistence type="predicted"/>
<dbReference type="InterPro" id="IPR011009">
    <property type="entry name" value="Kinase-like_dom_sf"/>
</dbReference>
<dbReference type="Gene3D" id="3.30.200.20">
    <property type="entry name" value="Phosphorylase Kinase, domain 1"/>
    <property type="match status" value="1"/>
</dbReference>
<name>F2R391_STRVP</name>
<dbReference type="InterPro" id="IPR002575">
    <property type="entry name" value="Aminoglycoside_PTrfase"/>
</dbReference>